<sequence>MGFKITDLFPFSFSAPISIPPSLHLLTSSFPSSNYGISSIQSVLTKSSANRF</sequence>
<dbReference type="AlphaFoldDB" id="A0A0E9Q7U8"/>
<name>A0A0E9Q7U8_ANGAN</name>
<protein>
    <submittedName>
        <fullName evidence="1">Uncharacterized protein</fullName>
    </submittedName>
</protein>
<organism evidence="1">
    <name type="scientific">Anguilla anguilla</name>
    <name type="common">European freshwater eel</name>
    <name type="synonym">Muraena anguilla</name>
    <dbReference type="NCBI Taxonomy" id="7936"/>
    <lineage>
        <taxon>Eukaryota</taxon>
        <taxon>Metazoa</taxon>
        <taxon>Chordata</taxon>
        <taxon>Craniata</taxon>
        <taxon>Vertebrata</taxon>
        <taxon>Euteleostomi</taxon>
        <taxon>Actinopterygii</taxon>
        <taxon>Neopterygii</taxon>
        <taxon>Teleostei</taxon>
        <taxon>Anguilliformes</taxon>
        <taxon>Anguillidae</taxon>
        <taxon>Anguilla</taxon>
    </lineage>
</organism>
<proteinExistence type="predicted"/>
<reference evidence="1" key="2">
    <citation type="journal article" date="2015" name="Fish Shellfish Immunol.">
        <title>Early steps in the European eel (Anguilla anguilla)-Vibrio vulnificus interaction in the gills: Role of the RtxA13 toxin.</title>
        <authorList>
            <person name="Callol A."/>
            <person name="Pajuelo D."/>
            <person name="Ebbesson L."/>
            <person name="Teles M."/>
            <person name="MacKenzie S."/>
            <person name="Amaro C."/>
        </authorList>
    </citation>
    <scope>NUCLEOTIDE SEQUENCE</scope>
</reference>
<reference evidence="1" key="1">
    <citation type="submission" date="2014-11" db="EMBL/GenBank/DDBJ databases">
        <authorList>
            <person name="Amaro Gonzalez C."/>
        </authorList>
    </citation>
    <scope>NUCLEOTIDE SEQUENCE</scope>
</reference>
<accession>A0A0E9Q7U8</accession>
<dbReference type="EMBL" id="GBXM01096384">
    <property type="protein sequence ID" value="JAH12193.1"/>
    <property type="molecule type" value="Transcribed_RNA"/>
</dbReference>
<evidence type="ECO:0000313" key="1">
    <source>
        <dbReference type="EMBL" id="JAH12193.1"/>
    </source>
</evidence>